<evidence type="ECO:0000256" key="1">
    <source>
        <dbReference type="ARBA" id="ARBA00023054"/>
    </source>
</evidence>
<keyword evidence="6" id="KW-1185">Reference proteome</keyword>
<dbReference type="STRING" id="765915.A0A1Y2HPQ6"/>
<keyword evidence="1 2" id="KW-0175">Coiled coil</keyword>
<sequence>MHAVILGVGDQVRAVLAAQAGQPDDDASETNAGVTNGADGPAASRKVLEHTKSALSVATAGLSDRVLDLDDLVEGIRRDMVSRGAVPSKATLDYAATELDELHRAVDLACSQVEQIRPAWKAVWEQDLRRVVTEQELLDRAESSLDEATQRLDAVAKLTHQLNRVVAIASTNPSAVIPRPRKFDPNAAAVVGEGAEGFEGLQTVLAELSAVLDAETAAAVSERRLRAARRIEKLKQWEREHRRDDFSWELRQFAGVTAATDEPPAGGTTAAETVKPRKLRSTGGVEALERARAAREREVLAAVYQHAKEVKAKQALPSMAQ</sequence>
<comment type="caution">
    <text evidence="5">The sequence shown here is derived from an EMBL/GenBank/DDBJ whole genome shotgun (WGS) entry which is preliminary data.</text>
</comment>
<dbReference type="InterPro" id="IPR005613">
    <property type="entry name" value="AIP3_C"/>
</dbReference>
<dbReference type="Proteomes" id="UP000193411">
    <property type="component" value="Unassembled WGS sequence"/>
</dbReference>
<evidence type="ECO:0000256" key="3">
    <source>
        <dbReference type="SAM" id="MobiDB-lite"/>
    </source>
</evidence>
<dbReference type="InterPro" id="IPR022782">
    <property type="entry name" value="AIP3-like_C"/>
</dbReference>
<evidence type="ECO:0000313" key="6">
    <source>
        <dbReference type="Proteomes" id="UP000193411"/>
    </source>
</evidence>
<dbReference type="PANTHER" id="PTHR22741">
    <property type="entry name" value="P140CAP/SNIP-RELATED"/>
    <property type="match status" value="1"/>
</dbReference>
<dbReference type="OrthoDB" id="783096at2759"/>
<evidence type="ECO:0000256" key="2">
    <source>
        <dbReference type="SAM" id="Coils"/>
    </source>
</evidence>
<dbReference type="EMBL" id="MCFL01000019">
    <property type="protein sequence ID" value="ORZ35934.1"/>
    <property type="molecule type" value="Genomic_DNA"/>
</dbReference>
<dbReference type="GO" id="GO:0005737">
    <property type="term" value="C:cytoplasm"/>
    <property type="evidence" value="ECO:0007669"/>
    <property type="project" value="TreeGrafter"/>
</dbReference>
<dbReference type="AlphaFoldDB" id="A0A1Y2HPQ6"/>
<feature type="coiled-coil region" evidence="2">
    <location>
        <begin position="131"/>
        <end position="158"/>
    </location>
</feature>
<dbReference type="GO" id="GO:0051286">
    <property type="term" value="C:cell tip"/>
    <property type="evidence" value="ECO:0007669"/>
    <property type="project" value="TreeGrafter"/>
</dbReference>
<reference evidence="5 6" key="1">
    <citation type="submission" date="2016-07" db="EMBL/GenBank/DDBJ databases">
        <title>Pervasive Adenine N6-methylation of Active Genes in Fungi.</title>
        <authorList>
            <consortium name="DOE Joint Genome Institute"/>
            <person name="Mondo S.J."/>
            <person name="Dannebaum R.O."/>
            <person name="Kuo R.C."/>
            <person name="Labutti K."/>
            <person name="Haridas S."/>
            <person name="Kuo A."/>
            <person name="Salamov A."/>
            <person name="Ahrendt S.R."/>
            <person name="Lipzen A."/>
            <person name="Sullivan W."/>
            <person name="Andreopoulos W.B."/>
            <person name="Clum A."/>
            <person name="Lindquist E."/>
            <person name="Daum C."/>
            <person name="Ramamoorthy G.K."/>
            <person name="Gryganskyi A."/>
            <person name="Culley D."/>
            <person name="Magnuson J.K."/>
            <person name="James T.Y."/>
            <person name="O'Malley M.A."/>
            <person name="Stajich J.E."/>
            <person name="Spatafora J.W."/>
            <person name="Visel A."/>
            <person name="Grigoriev I.V."/>
        </authorList>
    </citation>
    <scope>NUCLEOTIDE SEQUENCE [LARGE SCALE GENOMIC DNA]</scope>
    <source>
        <strain evidence="5 6">PL171</strain>
    </source>
</reference>
<dbReference type="InterPro" id="IPR051825">
    <property type="entry name" value="SRCIN1"/>
</dbReference>
<gene>
    <name evidence="5" type="ORF">BCR44DRAFT_147074</name>
</gene>
<feature type="domain" description="Actin interacting protein 3 C-terminal" evidence="4">
    <location>
        <begin position="2"/>
        <end position="297"/>
    </location>
</feature>
<name>A0A1Y2HPQ6_9FUNG</name>
<feature type="region of interest" description="Disordered" evidence="3">
    <location>
        <begin position="19"/>
        <end position="41"/>
    </location>
</feature>
<organism evidence="5 6">
    <name type="scientific">Catenaria anguillulae PL171</name>
    <dbReference type="NCBI Taxonomy" id="765915"/>
    <lineage>
        <taxon>Eukaryota</taxon>
        <taxon>Fungi</taxon>
        <taxon>Fungi incertae sedis</taxon>
        <taxon>Blastocladiomycota</taxon>
        <taxon>Blastocladiomycetes</taxon>
        <taxon>Blastocladiales</taxon>
        <taxon>Catenariaceae</taxon>
        <taxon>Catenaria</taxon>
    </lineage>
</organism>
<dbReference type="Pfam" id="PF03915">
    <property type="entry name" value="AIP3"/>
    <property type="match status" value="1"/>
</dbReference>
<accession>A0A1Y2HPQ6</accession>
<dbReference type="SMART" id="SM00806">
    <property type="entry name" value="AIP3"/>
    <property type="match status" value="1"/>
</dbReference>
<protein>
    <submittedName>
        <fullName evidence="5">Actin interacting protein 3-domain-containing protein</fullName>
    </submittedName>
</protein>
<evidence type="ECO:0000313" key="5">
    <source>
        <dbReference type="EMBL" id="ORZ35934.1"/>
    </source>
</evidence>
<dbReference type="PANTHER" id="PTHR22741:SF10">
    <property type="entry name" value="COILED-COIL DOMAIN-CONTAINING PROTEIN CG32809"/>
    <property type="match status" value="1"/>
</dbReference>
<proteinExistence type="predicted"/>
<dbReference type="Gene3D" id="1.20.58.1540">
    <property type="entry name" value="Actin interacting protein 3, C-terminal domain"/>
    <property type="match status" value="1"/>
</dbReference>
<dbReference type="GO" id="GO:0030010">
    <property type="term" value="P:establishment of cell polarity"/>
    <property type="evidence" value="ECO:0007669"/>
    <property type="project" value="TreeGrafter"/>
</dbReference>
<evidence type="ECO:0000259" key="4">
    <source>
        <dbReference type="SMART" id="SM00806"/>
    </source>
</evidence>
<dbReference type="GO" id="GO:0005519">
    <property type="term" value="F:cytoskeletal regulatory protein binding"/>
    <property type="evidence" value="ECO:0007669"/>
    <property type="project" value="InterPro"/>
</dbReference>